<accession>I7IVN4</accession>
<proteinExistence type="predicted"/>
<feature type="transmembrane region" description="Helical" evidence="2">
    <location>
        <begin position="14"/>
        <end position="31"/>
    </location>
</feature>
<dbReference type="STRING" id="1423758.FC41_GL001046"/>
<evidence type="ECO:0000313" key="4">
    <source>
        <dbReference type="Proteomes" id="UP000009320"/>
    </source>
</evidence>
<gene>
    <name evidence="3" type="ORF">BN55_00135</name>
</gene>
<evidence type="ECO:0000256" key="2">
    <source>
        <dbReference type="SAM" id="Phobius"/>
    </source>
</evidence>
<organism evidence="3 4">
    <name type="scientific">Lactobacillus hominis DSM 23910 = CRBIP 24.179</name>
    <dbReference type="NCBI Taxonomy" id="1423758"/>
    <lineage>
        <taxon>Bacteria</taxon>
        <taxon>Bacillati</taxon>
        <taxon>Bacillota</taxon>
        <taxon>Bacilli</taxon>
        <taxon>Lactobacillales</taxon>
        <taxon>Lactobacillaceae</taxon>
        <taxon>Lactobacillus</taxon>
    </lineage>
</organism>
<keyword evidence="4" id="KW-1185">Reference proteome</keyword>
<dbReference type="Proteomes" id="UP000009320">
    <property type="component" value="Unassembled WGS sequence"/>
</dbReference>
<dbReference type="EMBL" id="CAKE01000009">
    <property type="protein sequence ID" value="CCI81748.1"/>
    <property type="molecule type" value="Genomic_DNA"/>
</dbReference>
<keyword evidence="2" id="KW-0812">Transmembrane</keyword>
<sequence length="100" mass="12006">MVEVQEWLDFIQKLALLISAITGLATIYFSMRKFTHDEKKEKHDESNDDAEMYRKRWLAAEEGFDDLYKENAKLREKISTLENQIEELKQKIQRLRNRGK</sequence>
<dbReference type="AlphaFoldDB" id="I7IVN4"/>
<reference evidence="3 4" key="1">
    <citation type="submission" date="2012-06" db="EMBL/GenBank/DDBJ databases">
        <title>Draft Genome Sequence of Lactobacillus hominis Strain CRBIP 24.179T, isolated from human intestine.</title>
        <authorList>
            <person name="Cousin S."/>
            <person name="Ma L."/>
            <person name="Bizet C."/>
            <person name="Loux V."/>
            <person name="Bouchier C."/>
            <person name="Clermont D."/>
            <person name="Creno S."/>
        </authorList>
    </citation>
    <scope>NUCLEOTIDE SEQUENCE [LARGE SCALE GENOMIC DNA]</scope>
    <source>
        <strain evidence="4">CRBIP 24.179T</strain>
    </source>
</reference>
<protein>
    <submittedName>
        <fullName evidence="3">Uncharacterized protein</fullName>
    </submittedName>
</protein>
<feature type="coiled-coil region" evidence="1">
    <location>
        <begin position="64"/>
        <end position="98"/>
    </location>
</feature>
<comment type="caution">
    <text evidence="3">The sequence shown here is derived from an EMBL/GenBank/DDBJ whole genome shotgun (WGS) entry which is preliminary data.</text>
</comment>
<keyword evidence="2" id="KW-1133">Transmembrane helix</keyword>
<dbReference type="eggNOG" id="ENOG5030AXA">
    <property type="taxonomic scope" value="Bacteria"/>
</dbReference>
<evidence type="ECO:0000256" key="1">
    <source>
        <dbReference type="SAM" id="Coils"/>
    </source>
</evidence>
<keyword evidence="1" id="KW-0175">Coiled coil</keyword>
<dbReference type="Gene3D" id="1.20.5.490">
    <property type="entry name" value="Single helix bin"/>
    <property type="match status" value="1"/>
</dbReference>
<name>I7IVN4_9LACO</name>
<keyword evidence="2" id="KW-0472">Membrane</keyword>
<evidence type="ECO:0000313" key="3">
    <source>
        <dbReference type="EMBL" id="CCI81748.1"/>
    </source>
</evidence>